<gene>
    <name evidence="1" type="primary">62</name>
    <name evidence="1" type="ORF">SEA_PURKY_63</name>
</gene>
<protein>
    <submittedName>
        <fullName evidence="1">Uncharacterized protein</fullName>
    </submittedName>
</protein>
<reference evidence="1 2" key="1">
    <citation type="submission" date="2019-06" db="EMBL/GenBank/DDBJ databases">
        <authorList>
            <person name="English H.B."/>
            <person name="Hanline L.C."/>
            <person name="Salsman M.A."/>
            <person name="Wilgus G.V."/>
            <person name="Purks T."/>
            <person name="Korey C.A."/>
            <person name="Delesalle V.A."/>
            <person name="Garlena R.A."/>
            <person name="Russell D.A."/>
            <person name="Pope W.H."/>
            <person name="Jacobs-Sera D."/>
            <person name="Hatfull G.F."/>
        </authorList>
    </citation>
    <scope>NUCLEOTIDE SEQUENCE [LARGE SCALE GENOMIC DNA]</scope>
</reference>
<dbReference type="KEGG" id="vg:60336931"/>
<evidence type="ECO:0000313" key="1">
    <source>
        <dbReference type="EMBL" id="QDK01166.1"/>
    </source>
</evidence>
<dbReference type="EMBL" id="MN096355">
    <property type="protein sequence ID" value="QDK01166.1"/>
    <property type="molecule type" value="Genomic_DNA"/>
</dbReference>
<evidence type="ECO:0000313" key="2">
    <source>
        <dbReference type="Proteomes" id="UP000320930"/>
    </source>
</evidence>
<accession>A0A514TWV0</accession>
<dbReference type="GeneID" id="60336931"/>
<dbReference type="RefSeq" id="YP_009965186.1">
    <property type="nucleotide sequence ID" value="NC_051739.1"/>
</dbReference>
<proteinExistence type="predicted"/>
<organism evidence="1 2">
    <name type="scientific">Mycobacterium phage Purky</name>
    <dbReference type="NCBI Taxonomy" id="2593351"/>
    <lineage>
        <taxon>Viruses</taxon>
        <taxon>Duplodnaviria</taxon>
        <taxon>Heunggongvirae</taxon>
        <taxon>Uroviricota</taxon>
        <taxon>Caudoviricetes</taxon>
        <taxon>Pclasvirinae</taxon>
        <taxon>Purkyvirus</taxon>
        <taxon>Purkyvirus purky</taxon>
    </lineage>
</organism>
<keyword evidence="2" id="KW-1185">Reference proteome</keyword>
<sequence>MSDPAVEAAQRAWGFESNWEFNDRTTGGMSVAAAREMAKPIRNLHNRVFGFRLVPKIKTGNRELFCKHCHVKWPCPTAKLVYTSEELSGE</sequence>
<name>A0A514TWV0_9CAUD</name>
<dbReference type="Proteomes" id="UP000320930">
    <property type="component" value="Segment"/>
</dbReference>